<dbReference type="SMART" id="SM00827">
    <property type="entry name" value="PKS_AT"/>
    <property type="match status" value="2"/>
</dbReference>
<keyword evidence="11" id="KW-1185">Reference proteome</keyword>
<dbReference type="Gene3D" id="3.40.47.10">
    <property type="match status" value="2"/>
</dbReference>
<accession>A0A370BJ43</accession>
<gene>
    <name evidence="10" type="ORF">DVH02_01775</name>
</gene>
<dbReference type="InterPro" id="IPR036736">
    <property type="entry name" value="ACP-like_sf"/>
</dbReference>
<organism evidence="10 11">
    <name type="scientific">Streptomyces corynorhini</name>
    <dbReference type="NCBI Taxonomy" id="2282652"/>
    <lineage>
        <taxon>Bacteria</taxon>
        <taxon>Bacillati</taxon>
        <taxon>Actinomycetota</taxon>
        <taxon>Actinomycetes</taxon>
        <taxon>Kitasatosporales</taxon>
        <taxon>Streptomycetaceae</taxon>
        <taxon>Streptomyces</taxon>
    </lineage>
</organism>
<dbReference type="Pfam" id="PF00698">
    <property type="entry name" value="Acyl_transf_1"/>
    <property type="match status" value="2"/>
</dbReference>
<dbReference type="InterPro" id="IPR018201">
    <property type="entry name" value="Ketoacyl_synth_AS"/>
</dbReference>
<dbReference type="InterPro" id="IPR036291">
    <property type="entry name" value="NAD(P)-bd_dom_sf"/>
</dbReference>
<name>A0A370BJ43_9ACTN</name>
<evidence type="ECO:0000256" key="7">
    <source>
        <dbReference type="SAM" id="MobiDB-lite"/>
    </source>
</evidence>
<dbReference type="PROSITE" id="PS00012">
    <property type="entry name" value="PHOSPHOPANTETHEINE"/>
    <property type="match status" value="1"/>
</dbReference>
<dbReference type="InterPro" id="IPR014043">
    <property type="entry name" value="Acyl_transferase_dom"/>
</dbReference>
<dbReference type="InterPro" id="IPR050091">
    <property type="entry name" value="PKS_NRPS_Biosynth_Enz"/>
</dbReference>
<dbReference type="GO" id="GO:0031177">
    <property type="term" value="F:phosphopantetheine binding"/>
    <property type="evidence" value="ECO:0007669"/>
    <property type="project" value="InterPro"/>
</dbReference>
<dbReference type="PANTHER" id="PTHR43775:SF51">
    <property type="entry name" value="INACTIVE PHENOLPHTHIOCEROL SYNTHESIS POLYKETIDE SYNTHASE TYPE I PKS1-RELATED"/>
    <property type="match status" value="1"/>
</dbReference>
<dbReference type="PROSITE" id="PS50075">
    <property type="entry name" value="CARRIER"/>
    <property type="match status" value="2"/>
</dbReference>
<feature type="domain" description="Carrier" evidence="8">
    <location>
        <begin position="2489"/>
        <end position="2564"/>
    </location>
</feature>
<dbReference type="InterPro" id="IPR057326">
    <property type="entry name" value="KR_dom"/>
</dbReference>
<evidence type="ECO:0000256" key="5">
    <source>
        <dbReference type="ARBA" id="ARBA00023268"/>
    </source>
</evidence>
<dbReference type="GO" id="GO:0004315">
    <property type="term" value="F:3-oxoacyl-[acyl-carrier-protein] synthase activity"/>
    <property type="evidence" value="ECO:0007669"/>
    <property type="project" value="InterPro"/>
</dbReference>
<dbReference type="Gene3D" id="6.10.140.1830">
    <property type="match status" value="1"/>
</dbReference>
<dbReference type="GO" id="GO:0004312">
    <property type="term" value="F:fatty acid synthase activity"/>
    <property type="evidence" value="ECO:0007669"/>
    <property type="project" value="TreeGrafter"/>
</dbReference>
<evidence type="ECO:0000256" key="3">
    <source>
        <dbReference type="ARBA" id="ARBA00022679"/>
    </source>
</evidence>
<dbReference type="InterPro" id="IPR013968">
    <property type="entry name" value="PKS_KR"/>
</dbReference>
<dbReference type="CDD" id="cd08952">
    <property type="entry name" value="KR_1_SDR_x"/>
    <property type="match status" value="1"/>
</dbReference>
<dbReference type="NCBIfam" id="NF045894">
    <property type="entry name" value="PKS_plus_SDR"/>
    <property type="match status" value="1"/>
</dbReference>
<dbReference type="InterPro" id="IPR020806">
    <property type="entry name" value="PKS_PP-bd"/>
</dbReference>
<dbReference type="SMART" id="SM00823">
    <property type="entry name" value="PKS_PP"/>
    <property type="match status" value="2"/>
</dbReference>
<evidence type="ECO:0000256" key="2">
    <source>
        <dbReference type="ARBA" id="ARBA00022553"/>
    </source>
</evidence>
<evidence type="ECO:0000256" key="1">
    <source>
        <dbReference type="ARBA" id="ARBA00022450"/>
    </source>
</evidence>
<feature type="region of interest" description="Disordered" evidence="7">
    <location>
        <begin position="896"/>
        <end position="926"/>
    </location>
</feature>
<dbReference type="SMART" id="SM01294">
    <property type="entry name" value="PKS_PP_betabranch"/>
    <property type="match status" value="2"/>
</dbReference>
<dbReference type="Pfam" id="PF00550">
    <property type="entry name" value="PP-binding"/>
    <property type="match status" value="2"/>
</dbReference>
<evidence type="ECO:0000256" key="6">
    <source>
        <dbReference type="ARBA" id="ARBA00023315"/>
    </source>
</evidence>
<dbReference type="SUPFAM" id="SSF55048">
    <property type="entry name" value="Probable ACP-binding domain of malonyl-CoA ACP transacylase"/>
    <property type="match status" value="2"/>
</dbReference>
<dbReference type="Gene3D" id="3.30.70.3290">
    <property type="match status" value="2"/>
</dbReference>
<comment type="caution">
    <text evidence="10">The sequence shown here is derived from an EMBL/GenBank/DDBJ whole genome shotgun (WGS) entry which is preliminary data.</text>
</comment>
<reference evidence="10 11" key="1">
    <citation type="submission" date="2018-07" db="EMBL/GenBank/DDBJ databases">
        <title>Streptomyces species from bats.</title>
        <authorList>
            <person name="Dunlap C."/>
        </authorList>
    </citation>
    <scope>NUCLEOTIDE SEQUENCE [LARGE SCALE GENOMIC DNA]</scope>
    <source>
        <strain evidence="10 11">AC230</strain>
    </source>
</reference>
<dbReference type="SUPFAM" id="SSF51735">
    <property type="entry name" value="NAD(P)-binding Rossmann-fold domains"/>
    <property type="match status" value="2"/>
</dbReference>
<feature type="compositionally biased region" description="Basic and acidic residues" evidence="7">
    <location>
        <begin position="2572"/>
        <end position="2600"/>
    </location>
</feature>
<dbReference type="EMBL" id="QQNA01000009">
    <property type="protein sequence ID" value="RDG39793.1"/>
    <property type="molecule type" value="Genomic_DNA"/>
</dbReference>
<dbReference type="CDD" id="cd00833">
    <property type="entry name" value="PKS"/>
    <property type="match status" value="2"/>
</dbReference>
<dbReference type="FunFam" id="3.40.366.10:FF:000002">
    <property type="entry name" value="Probable polyketide synthase 2"/>
    <property type="match status" value="1"/>
</dbReference>
<dbReference type="Gene3D" id="1.10.1200.10">
    <property type="entry name" value="ACP-like"/>
    <property type="match status" value="2"/>
</dbReference>
<dbReference type="Gene3D" id="3.40.50.720">
    <property type="entry name" value="NAD(P)-binding Rossmann-like Domain"/>
    <property type="match status" value="1"/>
</dbReference>
<feature type="domain" description="Ketosynthase family 3 (KS3)" evidence="9">
    <location>
        <begin position="1035"/>
        <end position="1459"/>
    </location>
</feature>
<keyword evidence="3" id="KW-0808">Transferase</keyword>
<dbReference type="InterPro" id="IPR032821">
    <property type="entry name" value="PKS_assoc"/>
</dbReference>
<dbReference type="GO" id="GO:0006633">
    <property type="term" value="P:fatty acid biosynthetic process"/>
    <property type="evidence" value="ECO:0007669"/>
    <property type="project" value="InterPro"/>
</dbReference>
<proteinExistence type="predicted"/>
<feature type="region of interest" description="Disordered" evidence="7">
    <location>
        <begin position="2570"/>
        <end position="2600"/>
    </location>
</feature>
<keyword evidence="6" id="KW-0012">Acyltransferase</keyword>
<dbReference type="SMART" id="SM00822">
    <property type="entry name" value="PKS_KR"/>
    <property type="match status" value="1"/>
</dbReference>
<dbReference type="SUPFAM" id="SSF47336">
    <property type="entry name" value="ACP-like"/>
    <property type="match status" value="2"/>
</dbReference>
<dbReference type="Pfam" id="PF02801">
    <property type="entry name" value="Ketoacyl-synt_C"/>
    <property type="match status" value="2"/>
</dbReference>
<keyword evidence="5" id="KW-0511">Multifunctional enzyme</keyword>
<feature type="domain" description="Carrier" evidence="8">
    <location>
        <begin position="941"/>
        <end position="1017"/>
    </location>
</feature>
<dbReference type="InterPro" id="IPR016035">
    <property type="entry name" value="Acyl_Trfase/lysoPLipase"/>
</dbReference>
<dbReference type="Pfam" id="PF08659">
    <property type="entry name" value="KR"/>
    <property type="match status" value="1"/>
</dbReference>
<dbReference type="GO" id="GO:0033068">
    <property type="term" value="P:macrolide biosynthetic process"/>
    <property type="evidence" value="ECO:0007669"/>
    <property type="project" value="UniProtKB-ARBA"/>
</dbReference>
<feature type="domain" description="Ketosynthase family 3 (KS3)" evidence="9">
    <location>
        <begin position="16"/>
        <end position="428"/>
    </location>
</feature>
<dbReference type="Pfam" id="PF18369">
    <property type="entry name" value="PKS_DE"/>
    <property type="match status" value="1"/>
</dbReference>
<evidence type="ECO:0000313" key="10">
    <source>
        <dbReference type="EMBL" id="RDG39793.1"/>
    </source>
</evidence>
<dbReference type="SUPFAM" id="SSF52151">
    <property type="entry name" value="FabD/lysophospholipase-like"/>
    <property type="match status" value="2"/>
</dbReference>
<dbReference type="SUPFAM" id="SSF53901">
    <property type="entry name" value="Thiolase-like"/>
    <property type="match status" value="2"/>
</dbReference>
<keyword evidence="1" id="KW-0596">Phosphopantetheine</keyword>
<dbReference type="InterPro" id="IPR009081">
    <property type="entry name" value="PP-bd_ACP"/>
</dbReference>
<evidence type="ECO:0000259" key="9">
    <source>
        <dbReference type="PROSITE" id="PS52004"/>
    </source>
</evidence>
<dbReference type="InterPro" id="IPR006162">
    <property type="entry name" value="Ppantetheine_attach_site"/>
</dbReference>
<protein>
    <submittedName>
        <fullName evidence="10">SDR family NAD(P)-dependent oxidoreductase</fullName>
    </submittedName>
</protein>
<dbReference type="InterPro" id="IPR014031">
    <property type="entry name" value="Ketoacyl_synth_C"/>
</dbReference>
<evidence type="ECO:0000259" key="8">
    <source>
        <dbReference type="PROSITE" id="PS50075"/>
    </source>
</evidence>
<dbReference type="OrthoDB" id="9778690at2"/>
<dbReference type="RefSeq" id="WP_114621876.1">
    <property type="nucleotide sequence ID" value="NZ_QQNA01000009.1"/>
</dbReference>
<dbReference type="InterPro" id="IPR020841">
    <property type="entry name" value="PKS_Beta-ketoAc_synthase_dom"/>
</dbReference>
<dbReference type="Proteomes" id="UP000253741">
    <property type="component" value="Unassembled WGS sequence"/>
</dbReference>
<dbReference type="InterPro" id="IPR014030">
    <property type="entry name" value="Ketoacyl_synth_N"/>
</dbReference>
<dbReference type="PANTHER" id="PTHR43775">
    <property type="entry name" value="FATTY ACID SYNTHASE"/>
    <property type="match status" value="1"/>
</dbReference>
<dbReference type="PROSITE" id="PS00606">
    <property type="entry name" value="KS3_1"/>
    <property type="match status" value="1"/>
</dbReference>
<dbReference type="InterPro" id="IPR016036">
    <property type="entry name" value="Malonyl_transacylase_ACP-bd"/>
</dbReference>
<keyword evidence="4" id="KW-0045">Antibiotic biosynthesis</keyword>
<keyword evidence="2" id="KW-0597">Phosphoprotein</keyword>
<dbReference type="Gene3D" id="3.40.366.10">
    <property type="entry name" value="Malonyl-Coenzyme A Acyl Carrier Protein, domain 2"/>
    <property type="match status" value="2"/>
</dbReference>
<evidence type="ECO:0000256" key="4">
    <source>
        <dbReference type="ARBA" id="ARBA00023194"/>
    </source>
</evidence>
<dbReference type="InterPro" id="IPR041618">
    <property type="entry name" value="PKS_DE"/>
</dbReference>
<dbReference type="InterPro" id="IPR016039">
    <property type="entry name" value="Thiolase-like"/>
</dbReference>
<dbReference type="PROSITE" id="PS52004">
    <property type="entry name" value="KS3_2"/>
    <property type="match status" value="2"/>
</dbReference>
<dbReference type="Pfam" id="PF16197">
    <property type="entry name" value="KAsynt_C_assoc"/>
    <property type="match status" value="2"/>
</dbReference>
<dbReference type="InterPro" id="IPR001227">
    <property type="entry name" value="Ac_transferase_dom_sf"/>
</dbReference>
<sequence length="2615" mass="274263">MSTARTFPHESAHIPDEPIAVVGLSCRFPGAPNPAAYWGLLRNGESAVREALPARRHHSTGSAGFLDHVDLFDPDFFDISPREATAMDPQQRLALELSWEALEDAGTVPADLRDREVGVFVGAMWDDYSAVTHRLGAGSAGRHSMTGLHRGVIANRVSYTFDLRGPSMVLDTGQSSSLVAVHTAVESLRRGESALALAGGVNLMLAPESTLHSERFGGLSPDGQCFTFDARANGYVRGEGAGFVVLKPLSRALGDGDHVYCVIESTAMNNDGAGEGLTVPTSRGQQEVLRSAYGRAGVDPATVQYVELHGTGTKAGDPIESAALGAVLGADRRAGDAPLLVGSVKTNIGHLEAAAGVAGLIKTALSIEHREIPPSLNFVTPNPLIPLAEWNLRVQTEPGPWPRPDGLLLAGVSAFGMGGTNCHVVLSDAHRAPVPASDGPPAGSPSAGSPALLPWVVSGRSRAALRAQAGLLHERLAADPAQDPASVGVSLSRHRTAFEERAVVLGGDRGALLGGLEALVRDAPAPNLVRGSARGAGGTAFLFTGQGSQRPGMGRQLYARVPVFAEALDEVAAQFEGRLSHRLQDVIFAEPGTPEAALLDRTDFTQVSLFALEVALFSLVRRCGPRPDFLLGHSVGELVAAQVSGVLSLADACTLVEARGRLMRRATGGGAMIALQADEREVRAALPGPDGPVSVAAVNGPLATVISGDREAAERVAEEFAARGRKTKRLTVSHAFHSPHMDGVLEEFRSVAARLTYHAPAIPVVSNVTGALATAEELGSPDYWTRHIRTAVRFLDGVRLLRAEGVTSYLELGPGGLAAMAREGLADGNTPTGAAVVPLLRDRQPEDRTVTTALAEVFVRGARVDWQALTGWTGERTGLPTYAFQRRPFWLADADGAAGTGAGEPRTTDDASPAVEDATDDASPAVGTAATPQARVHGAAADLHEVVGASVASVLGHLSSDTVEMDRTFKELGFDSLTAVEFRDRVAEATGLERLAPTLIYNHPTPEELVRFLRGELSGEQPASEGPRRRAAAGDEPIAIVGMGCRFPGGVSSPEDLWRLVSEGRDAISGFPSDRGWSTEALSDPENPEVRYAREGGFLYDAAAFDAEFFGISPREALAMDPQQRLLLETGWEALERAGIVPTSLRGRQVGVFAGATAQDYGPRLGEPGQGAQGYLLTGNTASVISGRLSYTLGLEGPAVTVDTACSSSLTALHLACGSLRRGECAMALAGGVTVMATPGMFVEFARQRGLAPDGRCKPFAGAADGTGWSEGVGMVVLERLSDAQRHGHQVLAVVRGSAVNQDGASNGLTAPNGPSQERVIRQALSDAGLSAQDIDAVEAHGTGTRLGDPIEAQALVATYGQGRDGAAPLWLGSVKSNIGHTQAAAGIAAVIKMVMALRHGRLPASLHIDEPTPHVDWSAGSVALLTDAVEWPEGERVRRAGVSSFGISGTNVHAILEQAPAAGPAAVATREPQGPEDRAAPRAAAVPWLLSAKTPEALRDQAMGLRARLDGRDGLAPADVGLSLATTRAVFEHRAVLTGADRSELLAALDALVRDAPSDRAVRGRAESGTRTVFVFPGQGAQWAGMAVELLDSSAVFRARMEECDAALGAVVDWSLLEVLREAPGAPTLRRVDVVQPALFAVMVSLARLWESYGVRPSAVVGHSQGEIAAACVAGGLSLADAAKIVALRSLALTAVSGLGGMVSVSLSVERIRQLPCWDARLDIAVINGPSSVVVSGEQRALEELLAACAAEGVRAKQIPVSYAAHSAQVEAIRERLLEVLDEVEPRSGDVPFYSTVTGELLDTRELNAEYWYRNLREPVEFERTMGTVLKKGRTLLVEISPHPVLGVGAQEALETFGGSGAVVGSLYRGDGGPGRFLTSLAQAFVLGAPVDWRAAFAGSGAAPTDLPTYAFQRRRYWLTPEAAPEAAPATAGNGADERFWDVVERGDARELAAEVGLGEPEAVRALLPALAAWRRRQREEAAVGSWHYRTAWQSLPKAGAGSLSGRWLVVVREGAEREQPAAAVLEVLDRSGADVVALAVPPGLGRRELAGRLRSASPGDGGPAGVLALPAPDAGRVPSAAGHCADVTLVQALGDNGWSARLWCVTRGAVTVGAGDPVTAPAQTQVWGLGRVAAVEHPERWGGLVDLPAEADARALGQLPGVLAGVYGGDGENQLAVRVEGVFGRRLLRAPEAATGRPWVPRGTVLITGGTGALGGHTARWLAGNGAEHLVLVSRSGRDAVGAAVLESELAALGARVTTVACDVTDREALAGLLAGLDADGSPLRAVVHAAGSIEKAPLDSLTPSRFAAVLGAKADAAHHLHELTQDRDLDAFVMYSSVSALWGGSGYGGYSAANAYQDGLAEYRRGRGLRATSVIWGPWAEDGMTSRDGMERELARQGLRLLAPDRAIEALRSRVGDDPSPVVADVDWETFYAGFSSTTPSRLFHEVPEVRRALLETPSRTGAADAAPAETLARQLGALPARKRRAATSRIVAAQVAAVLGHADAGRIGDRSPFKELGVDSVIAVELRNRLQDRTGLSLPVTVVFNHPSLERLVDFLIATALPESGIESGREDHAESAGEREMKRERDTHEAEQKINEMDAEELVRLVLGED</sequence>
<dbReference type="FunFam" id="3.40.47.10:FF:000019">
    <property type="entry name" value="Polyketide synthase type I"/>
    <property type="match status" value="1"/>
</dbReference>
<dbReference type="Pfam" id="PF00109">
    <property type="entry name" value="ketoacyl-synt"/>
    <property type="match status" value="2"/>
</dbReference>
<evidence type="ECO:0000313" key="11">
    <source>
        <dbReference type="Proteomes" id="UP000253741"/>
    </source>
</evidence>
<dbReference type="SMART" id="SM00825">
    <property type="entry name" value="PKS_KS"/>
    <property type="match status" value="2"/>
</dbReference>